<gene>
    <name evidence="1" type="ORF">NOO_LOCUS13717</name>
</gene>
<dbReference type="OrthoDB" id="10055660at2759"/>
<sequence>HSFAKCSCKSQYKAEVGRLAIQPSSSAGSPRNIHEYAQDAIAHVHYYGQPIHYDHMQSARDDMQNLLLPRQSPMHRHVITARVFI</sequence>
<dbReference type="AlphaFoldDB" id="A0A3P7L419"/>
<keyword evidence="2" id="KW-1185">Reference proteome</keyword>
<protein>
    <submittedName>
        <fullName evidence="1">Uncharacterized protein</fullName>
    </submittedName>
</protein>
<evidence type="ECO:0000313" key="1">
    <source>
        <dbReference type="EMBL" id="VDN04788.1"/>
    </source>
</evidence>
<proteinExistence type="predicted"/>
<feature type="non-terminal residue" evidence="1">
    <location>
        <position position="1"/>
    </location>
</feature>
<organism evidence="1 2">
    <name type="scientific">Onchocerca ochengi</name>
    <name type="common">Filarial nematode worm</name>
    <dbReference type="NCBI Taxonomy" id="42157"/>
    <lineage>
        <taxon>Eukaryota</taxon>
        <taxon>Metazoa</taxon>
        <taxon>Ecdysozoa</taxon>
        <taxon>Nematoda</taxon>
        <taxon>Chromadorea</taxon>
        <taxon>Rhabditida</taxon>
        <taxon>Spirurina</taxon>
        <taxon>Spiruromorpha</taxon>
        <taxon>Filarioidea</taxon>
        <taxon>Onchocercidae</taxon>
        <taxon>Onchocerca</taxon>
    </lineage>
</organism>
<reference evidence="1 2" key="1">
    <citation type="submission" date="2018-08" db="EMBL/GenBank/DDBJ databases">
        <authorList>
            <person name="Laetsch R D."/>
            <person name="Stevens L."/>
            <person name="Kumar S."/>
            <person name="Blaxter L. M."/>
        </authorList>
    </citation>
    <scope>NUCLEOTIDE SEQUENCE [LARGE SCALE GENOMIC DNA]</scope>
</reference>
<name>A0A3P7L419_ONCOC</name>
<dbReference type="Proteomes" id="UP000271087">
    <property type="component" value="Unassembled WGS sequence"/>
</dbReference>
<dbReference type="EMBL" id="UYRW01018039">
    <property type="protein sequence ID" value="VDN04788.1"/>
    <property type="molecule type" value="Genomic_DNA"/>
</dbReference>
<evidence type="ECO:0000313" key="2">
    <source>
        <dbReference type="Proteomes" id="UP000271087"/>
    </source>
</evidence>
<accession>A0A3P7L419</accession>